<dbReference type="PATRIC" id="fig|1131731.3.peg.1785"/>
<comment type="caution">
    <text evidence="1">The sequence shown here is derived from an EMBL/GenBank/DDBJ whole genome shotgun (WGS) entry which is preliminary data.</text>
</comment>
<dbReference type="RefSeq" id="WP_003330976.1">
    <property type="nucleotide sequence ID" value="NZ_AJLR01000046.1"/>
</dbReference>
<dbReference type="Proteomes" id="UP000006315">
    <property type="component" value="Unassembled WGS sequence"/>
</dbReference>
<dbReference type="STRING" id="1131731.BAZO_08536"/>
<organism evidence="1 2">
    <name type="scientific">Schinkia azotoformans LMG 9581</name>
    <dbReference type="NCBI Taxonomy" id="1131731"/>
    <lineage>
        <taxon>Bacteria</taxon>
        <taxon>Bacillati</taxon>
        <taxon>Bacillota</taxon>
        <taxon>Bacilli</taxon>
        <taxon>Bacillales</taxon>
        <taxon>Bacillaceae</taxon>
        <taxon>Calidifontibacillus/Schinkia group</taxon>
        <taxon>Schinkia</taxon>
    </lineage>
</organism>
<dbReference type="AlphaFoldDB" id="K6DHG2"/>
<evidence type="ECO:0000313" key="1">
    <source>
        <dbReference type="EMBL" id="EKN67523.1"/>
    </source>
</evidence>
<dbReference type="EMBL" id="AJLR01000046">
    <property type="protein sequence ID" value="EKN67523.1"/>
    <property type="molecule type" value="Genomic_DNA"/>
</dbReference>
<accession>K6DHG2</accession>
<reference evidence="1 2" key="1">
    <citation type="journal article" date="2012" name="Front. Microbiol.">
        <title>Redundancy and modularity in membrane-associated dissimilatory nitrate reduction in Bacillus.</title>
        <authorList>
            <person name="Heylen K."/>
            <person name="Keltjens J."/>
        </authorList>
    </citation>
    <scope>NUCLEOTIDE SEQUENCE [LARGE SCALE GENOMIC DNA]</scope>
    <source>
        <strain evidence="1 2">LMG 9581</strain>
    </source>
</reference>
<sequence>MSANKWVRSISFNRTNPDDIKRLKYIGKKSFSKFVKKLIDEEIQRQKTVTPVDLTKTATPQVQQQVLPKKQNQSIAPSIPKMNVKIGGKEYV</sequence>
<protein>
    <submittedName>
        <fullName evidence="1">Uncharacterized protein</fullName>
    </submittedName>
</protein>
<evidence type="ECO:0000313" key="2">
    <source>
        <dbReference type="Proteomes" id="UP000006315"/>
    </source>
</evidence>
<proteinExistence type="predicted"/>
<keyword evidence="2" id="KW-1185">Reference proteome</keyword>
<name>K6DHG2_SCHAZ</name>
<gene>
    <name evidence="1" type="ORF">BAZO_08536</name>
</gene>